<comment type="caution">
    <text evidence="1">The sequence shown here is derived from an EMBL/GenBank/DDBJ whole genome shotgun (WGS) entry which is preliminary data.</text>
</comment>
<protein>
    <submittedName>
        <fullName evidence="1">Uncharacterized protein</fullName>
    </submittedName>
</protein>
<keyword evidence="2" id="KW-1185">Reference proteome</keyword>
<name>A0ACC0Q284_RHOML</name>
<evidence type="ECO:0000313" key="1">
    <source>
        <dbReference type="EMBL" id="KAI8572133.1"/>
    </source>
</evidence>
<proteinExistence type="predicted"/>
<dbReference type="Proteomes" id="UP001062846">
    <property type="component" value="Chromosome 1"/>
</dbReference>
<organism evidence="1 2">
    <name type="scientific">Rhododendron molle</name>
    <name type="common">Chinese azalea</name>
    <name type="synonym">Azalea mollis</name>
    <dbReference type="NCBI Taxonomy" id="49168"/>
    <lineage>
        <taxon>Eukaryota</taxon>
        <taxon>Viridiplantae</taxon>
        <taxon>Streptophyta</taxon>
        <taxon>Embryophyta</taxon>
        <taxon>Tracheophyta</taxon>
        <taxon>Spermatophyta</taxon>
        <taxon>Magnoliopsida</taxon>
        <taxon>eudicotyledons</taxon>
        <taxon>Gunneridae</taxon>
        <taxon>Pentapetalae</taxon>
        <taxon>asterids</taxon>
        <taxon>Ericales</taxon>
        <taxon>Ericaceae</taxon>
        <taxon>Ericoideae</taxon>
        <taxon>Rhodoreae</taxon>
        <taxon>Rhododendron</taxon>
    </lineage>
</organism>
<accession>A0ACC0Q284</accession>
<sequence length="84" mass="9496">MYYSLFKDLKLSESNLRPFEFPPIGFNGALVWPFGMITLPVRAGSVTHDMEFVMVDVSSPYNAIVGSIWLHEMKAIASTYHQVV</sequence>
<reference evidence="1" key="1">
    <citation type="submission" date="2022-02" db="EMBL/GenBank/DDBJ databases">
        <title>Plant Genome Project.</title>
        <authorList>
            <person name="Zhang R.-G."/>
        </authorList>
    </citation>
    <scope>NUCLEOTIDE SEQUENCE</scope>
    <source>
        <strain evidence="1">AT1</strain>
    </source>
</reference>
<dbReference type="EMBL" id="CM046388">
    <property type="protein sequence ID" value="KAI8572133.1"/>
    <property type="molecule type" value="Genomic_DNA"/>
</dbReference>
<gene>
    <name evidence="1" type="ORF">RHMOL_Rhmol01G0175000</name>
</gene>
<evidence type="ECO:0000313" key="2">
    <source>
        <dbReference type="Proteomes" id="UP001062846"/>
    </source>
</evidence>